<dbReference type="RefSeq" id="WP_224192184.1">
    <property type="nucleotide sequence ID" value="NZ_JAIRAU010000015.1"/>
</dbReference>
<comment type="caution">
    <text evidence="2">The sequence shown here is derived from an EMBL/GenBank/DDBJ whole genome shotgun (WGS) entry which is preliminary data.</text>
</comment>
<dbReference type="InterPro" id="IPR051783">
    <property type="entry name" value="NAD(P)-dependent_oxidoreduct"/>
</dbReference>
<accession>A0ABS7TQT7</accession>
<proteinExistence type="predicted"/>
<organism evidence="2 3">
    <name type="scientific">Nannocystis pusilla</name>
    <dbReference type="NCBI Taxonomy" id="889268"/>
    <lineage>
        <taxon>Bacteria</taxon>
        <taxon>Pseudomonadati</taxon>
        <taxon>Myxococcota</taxon>
        <taxon>Polyangia</taxon>
        <taxon>Nannocystales</taxon>
        <taxon>Nannocystaceae</taxon>
        <taxon>Nannocystis</taxon>
    </lineage>
</organism>
<evidence type="ECO:0000313" key="2">
    <source>
        <dbReference type="EMBL" id="MBZ5710416.1"/>
    </source>
</evidence>
<dbReference type="SUPFAM" id="SSF51735">
    <property type="entry name" value="NAD(P)-binding Rossmann-fold domains"/>
    <property type="match status" value="1"/>
</dbReference>
<sequence length="356" mass="38614">MNLSGKRVLVTGASGFIGGHVCAALLGRGARVRAMVRRTSDVSQLAGLDIEYVHAELNDVDGMNRACEGVDVVVHTAAAVGSFGEWEHFYETGVLGTERLIEAAHRHGARRFVHLSSIAVYGFRQHRGPVNEDAPFDLTPQGWNHYVREKVMSEQLLWQAHAANKIEATSIRPVIVIGARDRNAIPRLVDLLHLPVTALPGSPDLRFPLVCIEDCVDVIMRALENDVSVGRAYNVAGEPIRLGEFFRLLAKYARRPAPKLYLPTALVTAAVGVLEGVWKLLRRPGEPITTRIAIVLAGYDYDTDCARAKEELGWTPNGDYEAAIVAAMEKPAVAARGSLAGKPPGATAPSVREGHT</sequence>
<dbReference type="EMBL" id="JAIRAU010000015">
    <property type="protein sequence ID" value="MBZ5710416.1"/>
    <property type="molecule type" value="Genomic_DNA"/>
</dbReference>
<reference evidence="2" key="1">
    <citation type="submission" date="2021-08" db="EMBL/GenBank/DDBJ databases">
        <authorList>
            <person name="Stevens D.C."/>
        </authorList>
    </citation>
    <scope>NUCLEOTIDE SEQUENCE</scope>
    <source>
        <strain evidence="2">DSM 53165</strain>
    </source>
</reference>
<dbReference type="InterPro" id="IPR036291">
    <property type="entry name" value="NAD(P)-bd_dom_sf"/>
</dbReference>
<dbReference type="Gene3D" id="3.40.50.720">
    <property type="entry name" value="NAD(P)-binding Rossmann-like Domain"/>
    <property type="match status" value="1"/>
</dbReference>
<dbReference type="Proteomes" id="UP001139031">
    <property type="component" value="Unassembled WGS sequence"/>
</dbReference>
<evidence type="ECO:0000313" key="3">
    <source>
        <dbReference type="Proteomes" id="UP001139031"/>
    </source>
</evidence>
<name>A0ABS7TQT7_9BACT</name>
<dbReference type="Pfam" id="PF01370">
    <property type="entry name" value="Epimerase"/>
    <property type="match status" value="1"/>
</dbReference>
<dbReference type="InterPro" id="IPR001509">
    <property type="entry name" value="Epimerase_deHydtase"/>
</dbReference>
<keyword evidence="3" id="KW-1185">Reference proteome</keyword>
<gene>
    <name evidence="2" type="ORF">K7C98_14235</name>
</gene>
<dbReference type="PANTHER" id="PTHR48079">
    <property type="entry name" value="PROTEIN YEEZ"/>
    <property type="match status" value="1"/>
</dbReference>
<feature type="domain" description="NAD-dependent epimerase/dehydratase" evidence="1">
    <location>
        <begin position="8"/>
        <end position="236"/>
    </location>
</feature>
<dbReference type="PANTHER" id="PTHR48079:SF6">
    <property type="entry name" value="NAD(P)-BINDING DOMAIN-CONTAINING PROTEIN-RELATED"/>
    <property type="match status" value="1"/>
</dbReference>
<protein>
    <submittedName>
        <fullName evidence="2">NAD-dependent epimerase/dehydratase family protein</fullName>
    </submittedName>
</protein>
<evidence type="ECO:0000259" key="1">
    <source>
        <dbReference type="Pfam" id="PF01370"/>
    </source>
</evidence>